<accession>B5E828</accession>
<reference evidence="1 2" key="2">
    <citation type="journal article" date="2010" name="BMC Genomics">
        <title>The genome of Geobacter bemidjiensis, exemplar for the subsurface clade of Geobacter species that predominate in Fe(III)-reducing subsurface environments.</title>
        <authorList>
            <person name="Aklujkar M."/>
            <person name="Young N.D."/>
            <person name="Holmes D."/>
            <person name="Chavan M."/>
            <person name="Risso C."/>
            <person name="Kiss H.E."/>
            <person name="Han C.S."/>
            <person name="Land M.L."/>
            <person name="Lovley D.R."/>
        </authorList>
    </citation>
    <scope>NUCLEOTIDE SEQUENCE [LARGE SCALE GENOMIC DNA]</scope>
    <source>
        <strain evidence="2">ATCC BAA-1014 / DSM 16622 / JCM 12645 / Bem</strain>
    </source>
</reference>
<dbReference type="RefSeq" id="WP_012531423.1">
    <property type="nucleotide sequence ID" value="NC_011146.1"/>
</dbReference>
<dbReference type="KEGG" id="gbm:Gbem_2994"/>
<organism evidence="1 2">
    <name type="scientific">Citrifermentans bemidjiense (strain ATCC BAA-1014 / DSM 16622 / JCM 12645 / Bem)</name>
    <name type="common">Geobacter bemidjiensis</name>
    <dbReference type="NCBI Taxonomy" id="404380"/>
    <lineage>
        <taxon>Bacteria</taxon>
        <taxon>Pseudomonadati</taxon>
        <taxon>Thermodesulfobacteriota</taxon>
        <taxon>Desulfuromonadia</taxon>
        <taxon>Geobacterales</taxon>
        <taxon>Geobacteraceae</taxon>
        <taxon>Citrifermentans</taxon>
    </lineage>
</organism>
<evidence type="ECO:0000313" key="2">
    <source>
        <dbReference type="Proteomes" id="UP000008825"/>
    </source>
</evidence>
<dbReference type="HOGENOM" id="CLU_768947_0_0_7"/>
<protein>
    <submittedName>
        <fullName evidence="1">Uncharacterized protein</fullName>
    </submittedName>
</protein>
<dbReference type="STRING" id="404380.Gbem_2994"/>
<dbReference type="Proteomes" id="UP000008825">
    <property type="component" value="Chromosome"/>
</dbReference>
<sequence length="360" mass="41838">MTREELSRMLSAQATPLELAIWLRQRYLPLLIQAFNTPGARKRLGLYQGERIPDNERNLTDARNRVSLIIEYELARLSNQIVEERGETDLFWSYVVANRFPDLEVRRRDGTRSLRIEVKCLQSIAEEKAANFDTLKKDLNPATDFVVVFLWEWAYDGDEFQWDRSPKLHNCFVFQAYSLAELRDHYWLNKPPGDLGGGYQGFDLRFAVNCKNGSYAEEEGNYGKLLRIWKENFEYRPEDTPILLDTEQEYLKFQREVTLEGFKNLCDYHLPRLSQQDTVTRIVKDGVEIGARAGRFAFFSNSLLETRNVKPLLVENEVTYCVVMTDKYVCSGSKIDNGQLVQVFRGLKPKLLDRSLFGLA</sequence>
<proteinExistence type="predicted"/>
<keyword evidence="2" id="KW-1185">Reference proteome</keyword>
<gene>
    <name evidence="1" type="ordered locus">Gbem_2994</name>
</gene>
<dbReference type="OrthoDB" id="10013247at2"/>
<reference evidence="1 2" key="1">
    <citation type="submission" date="2008-07" db="EMBL/GenBank/DDBJ databases">
        <title>Complete sequence of Geobacter bemidjiensis BEM.</title>
        <authorList>
            <consortium name="US DOE Joint Genome Institute"/>
            <person name="Lucas S."/>
            <person name="Copeland A."/>
            <person name="Lapidus A."/>
            <person name="Glavina del Rio T."/>
            <person name="Dalin E."/>
            <person name="Tice H."/>
            <person name="Bruce D."/>
            <person name="Goodwin L."/>
            <person name="Pitluck S."/>
            <person name="Kiss H."/>
            <person name="Brettin T."/>
            <person name="Detter J.C."/>
            <person name="Han C."/>
            <person name="Kuske C.R."/>
            <person name="Schmutz J."/>
            <person name="Larimer F."/>
            <person name="Land M."/>
            <person name="Hauser L."/>
            <person name="Kyrpides N."/>
            <person name="Lykidis A."/>
            <person name="Lovley D."/>
            <person name="Richardson P."/>
        </authorList>
    </citation>
    <scope>NUCLEOTIDE SEQUENCE [LARGE SCALE GENOMIC DNA]</scope>
    <source>
        <strain evidence="2">ATCC BAA-1014 / DSM 16622 / JCM 12645 / Bem</strain>
    </source>
</reference>
<evidence type="ECO:0000313" key="1">
    <source>
        <dbReference type="EMBL" id="ACH39997.1"/>
    </source>
</evidence>
<dbReference type="EMBL" id="CP001124">
    <property type="protein sequence ID" value="ACH39997.1"/>
    <property type="molecule type" value="Genomic_DNA"/>
</dbReference>
<dbReference type="AlphaFoldDB" id="B5E828"/>
<name>B5E828_CITBB</name>